<proteinExistence type="predicted"/>
<sequence>MIRTSGFSYKEKSANETTTSIEIKVVFADDLRENFGDDEKRLDNNRMGQSISRDDFIWTYTDQPHTSRRATIVKAHPEIKELFGIDESFKFVVIAMVLFQEQIGR</sequence>
<gene>
    <name evidence="2" type="ORF">TELCIR_01389</name>
</gene>
<evidence type="ECO:0000313" key="3">
    <source>
        <dbReference type="Proteomes" id="UP000230423"/>
    </source>
</evidence>
<organism evidence="2 3">
    <name type="scientific">Teladorsagia circumcincta</name>
    <name type="common">Brown stomach worm</name>
    <name type="synonym">Ostertagia circumcincta</name>
    <dbReference type="NCBI Taxonomy" id="45464"/>
    <lineage>
        <taxon>Eukaryota</taxon>
        <taxon>Metazoa</taxon>
        <taxon>Ecdysozoa</taxon>
        <taxon>Nematoda</taxon>
        <taxon>Chromadorea</taxon>
        <taxon>Rhabditida</taxon>
        <taxon>Rhabditina</taxon>
        <taxon>Rhabditomorpha</taxon>
        <taxon>Strongyloidea</taxon>
        <taxon>Trichostrongylidae</taxon>
        <taxon>Teladorsagia</taxon>
    </lineage>
</organism>
<dbReference type="EMBL" id="KZ345044">
    <property type="protein sequence ID" value="PIO76560.1"/>
    <property type="molecule type" value="Genomic_DNA"/>
</dbReference>
<name>A0A2G9V4A2_TELCI</name>
<dbReference type="AlphaFoldDB" id="A0A2G9V4A2"/>
<accession>A0A2G9V4A2</accession>
<evidence type="ECO:0000259" key="1">
    <source>
        <dbReference type="SMART" id="SM01269"/>
    </source>
</evidence>
<keyword evidence="3" id="KW-1185">Reference proteome</keyword>
<dbReference type="Pfam" id="PF08557">
    <property type="entry name" value="Lipid_DES"/>
    <property type="match status" value="1"/>
</dbReference>
<dbReference type="InterPro" id="IPR013866">
    <property type="entry name" value="Sphingolipid_d4-desaturase_N"/>
</dbReference>
<dbReference type="SMART" id="SM01269">
    <property type="entry name" value="Lipid_DES"/>
    <property type="match status" value="1"/>
</dbReference>
<protein>
    <submittedName>
        <fullName evidence="2">Sphingolipid Delta4-desaturase</fullName>
    </submittedName>
</protein>
<reference evidence="2 3" key="1">
    <citation type="submission" date="2015-09" db="EMBL/GenBank/DDBJ databases">
        <title>Draft genome of the parasitic nematode Teladorsagia circumcincta isolate WARC Sus (inbred).</title>
        <authorList>
            <person name="Mitreva M."/>
        </authorList>
    </citation>
    <scope>NUCLEOTIDE SEQUENCE [LARGE SCALE GENOMIC DNA]</scope>
    <source>
        <strain evidence="2 3">S</strain>
    </source>
</reference>
<feature type="domain" description="Sphingolipid delta4-desaturase N-terminal" evidence="1">
    <location>
        <begin position="51"/>
        <end position="89"/>
    </location>
</feature>
<dbReference type="Proteomes" id="UP000230423">
    <property type="component" value="Unassembled WGS sequence"/>
</dbReference>
<evidence type="ECO:0000313" key="2">
    <source>
        <dbReference type="EMBL" id="PIO76560.1"/>
    </source>
</evidence>
<dbReference type="OrthoDB" id="200948at2759"/>